<gene>
    <name evidence="2" type="ORF">SODALDRAFT_5848</name>
</gene>
<dbReference type="EMBL" id="ML119051">
    <property type="protein sequence ID" value="ROT42047.1"/>
    <property type="molecule type" value="Genomic_DNA"/>
</dbReference>
<name>A0A3N2Q5S1_SODAK</name>
<feature type="compositionally biased region" description="Polar residues" evidence="1">
    <location>
        <begin position="113"/>
        <end position="122"/>
    </location>
</feature>
<accession>A0A3N2Q5S1</accession>
<evidence type="ECO:0000313" key="2">
    <source>
        <dbReference type="EMBL" id="ROT42047.1"/>
    </source>
</evidence>
<evidence type="ECO:0000313" key="3">
    <source>
        <dbReference type="Proteomes" id="UP000272025"/>
    </source>
</evidence>
<dbReference type="RefSeq" id="XP_028469853.1">
    <property type="nucleotide sequence ID" value="XM_028615507.1"/>
</dbReference>
<feature type="region of interest" description="Disordered" evidence="1">
    <location>
        <begin position="113"/>
        <end position="137"/>
    </location>
</feature>
<sequence length="137" mass="15892">MNATVCGVVCEGSSFSLFLLFPRNKKKKNKIKRGGCTRMDNRQERIDGSRPQDRHFGYSTEYRASFVWYTDHVESTTLSKVQLYLTLCSTKPKCGNLIGWLWARTTAATLPRRQSSKTTQIQKLEKRVKTQRARKQR</sequence>
<dbReference type="GeneID" id="39583984"/>
<keyword evidence="3" id="KW-1185">Reference proteome</keyword>
<reference evidence="2 3" key="1">
    <citation type="journal article" date="2018" name="Mol. Ecol.">
        <title>The obligate alkalophilic soda-lake fungus Sodiomyces alkalinus has shifted to a protein diet.</title>
        <authorList>
            <person name="Grum-Grzhimaylo A.A."/>
            <person name="Falkoski D.L."/>
            <person name="van den Heuvel J."/>
            <person name="Valero-Jimenez C.A."/>
            <person name="Min B."/>
            <person name="Choi I.G."/>
            <person name="Lipzen A."/>
            <person name="Daum C.G."/>
            <person name="Aanen D.K."/>
            <person name="Tsang A."/>
            <person name="Henrissat B."/>
            <person name="Bilanenko E.N."/>
            <person name="de Vries R.P."/>
            <person name="van Kan J.A.L."/>
            <person name="Grigoriev I.V."/>
            <person name="Debets A.J.M."/>
        </authorList>
    </citation>
    <scope>NUCLEOTIDE SEQUENCE [LARGE SCALE GENOMIC DNA]</scope>
    <source>
        <strain evidence="2 3">F11</strain>
    </source>
</reference>
<proteinExistence type="predicted"/>
<evidence type="ECO:0000256" key="1">
    <source>
        <dbReference type="SAM" id="MobiDB-lite"/>
    </source>
</evidence>
<dbReference type="AlphaFoldDB" id="A0A3N2Q5S1"/>
<dbReference type="Proteomes" id="UP000272025">
    <property type="component" value="Unassembled WGS sequence"/>
</dbReference>
<organism evidence="2 3">
    <name type="scientific">Sodiomyces alkalinus (strain CBS 110278 / VKM F-3762 / F11)</name>
    <name type="common">Alkaliphilic filamentous fungus</name>
    <dbReference type="NCBI Taxonomy" id="1314773"/>
    <lineage>
        <taxon>Eukaryota</taxon>
        <taxon>Fungi</taxon>
        <taxon>Dikarya</taxon>
        <taxon>Ascomycota</taxon>
        <taxon>Pezizomycotina</taxon>
        <taxon>Sordariomycetes</taxon>
        <taxon>Hypocreomycetidae</taxon>
        <taxon>Glomerellales</taxon>
        <taxon>Plectosphaerellaceae</taxon>
        <taxon>Sodiomyces</taxon>
    </lineage>
</organism>
<protein>
    <submittedName>
        <fullName evidence="2">Uncharacterized protein</fullName>
    </submittedName>
</protein>